<feature type="signal peptide" evidence="1">
    <location>
        <begin position="1"/>
        <end position="24"/>
    </location>
</feature>
<feature type="chain" id="PRO_5019111835" description="F-box domain-containing protein" evidence="1">
    <location>
        <begin position="25"/>
        <end position="497"/>
    </location>
</feature>
<dbReference type="InParanoid" id="A0A409YE92"/>
<keyword evidence="3" id="KW-1185">Reference proteome</keyword>
<organism evidence="2 3">
    <name type="scientific">Panaeolus cyanescens</name>
    <dbReference type="NCBI Taxonomy" id="181874"/>
    <lineage>
        <taxon>Eukaryota</taxon>
        <taxon>Fungi</taxon>
        <taxon>Dikarya</taxon>
        <taxon>Basidiomycota</taxon>
        <taxon>Agaricomycotina</taxon>
        <taxon>Agaricomycetes</taxon>
        <taxon>Agaricomycetidae</taxon>
        <taxon>Agaricales</taxon>
        <taxon>Agaricineae</taxon>
        <taxon>Galeropsidaceae</taxon>
        <taxon>Panaeolus</taxon>
    </lineage>
</organism>
<dbReference type="Proteomes" id="UP000284842">
    <property type="component" value="Unassembled WGS sequence"/>
</dbReference>
<dbReference type="STRING" id="181874.A0A409YE92"/>
<reference evidence="2 3" key="1">
    <citation type="journal article" date="2018" name="Evol. Lett.">
        <title>Horizontal gene cluster transfer increased hallucinogenic mushroom diversity.</title>
        <authorList>
            <person name="Reynolds H.T."/>
            <person name="Vijayakumar V."/>
            <person name="Gluck-Thaler E."/>
            <person name="Korotkin H.B."/>
            <person name="Matheny P.B."/>
            <person name="Slot J.C."/>
        </authorList>
    </citation>
    <scope>NUCLEOTIDE SEQUENCE [LARGE SCALE GENOMIC DNA]</scope>
    <source>
        <strain evidence="2 3">2629</strain>
    </source>
</reference>
<accession>A0A409YE92</accession>
<dbReference type="OrthoDB" id="2997904at2759"/>
<dbReference type="EMBL" id="NHTK01001256">
    <property type="protein sequence ID" value="PPR01317.1"/>
    <property type="molecule type" value="Genomic_DNA"/>
</dbReference>
<sequence length="497" mass="57126">MAKVTLPYELWLYIAWFLPLETLFQICDLHPAFYEVSVRPYQGRLELTKRDKWTKKLMKCLNIFSGFNHCFKSVAIQPWLIEAQLKPAQRRRDKLRTTVCRLVNHEYLIKKAQLRLQKRIRKDISRLTNAFKNMPNVEEYEICWDGSPKYHLEFYKAFSFPILKTWAARLTRLSLTLPPQFLKDLPRLRLPRLIALAYYFPTDSRPWREISYDHEGFMVFVHNLQDSLQNLTLVSTCNSGNLELDKFLDELGYFPKLRSITFSIPRDGSHLPDTTSLCRFLQRHSATLTNVTLAASPSLTNLSPDAGSPEWISSVLGAHVRLPHLQSLKMTLTPLDNPPLSQIARVLQMQAENLVTLGLDEHPISLSEFDIIFRPSSFGNIVFPKLGHLILYLHSFTPELFCAIVEQMPALKRLDIICSDSSLGSADVWADRISNSIQHSHLTLRDLETWSRGTKMSVTPAHYGLGQVLDSAFHALGLDIPLIAYKDWPAVQRLLSQ</sequence>
<name>A0A409YE92_9AGAR</name>
<keyword evidence="1" id="KW-0732">Signal</keyword>
<evidence type="ECO:0000313" key="3">
    <source>
        <dbReference type="Proteomes" id="UP000284842"/>
    </source>
</evidence>
<evidence type="ECO:0008006" key="4">
    <source>
        <dbReference type="Google" id="ProtNLM"/>
    </source>
</evidence>
<evidence type="ECO:0000256" key="1">
    <source>
        <dbReference type="SAM" id="SignalP"/>
    </source>
</evidence>
<proteinExistence type="predicted"/>
<dbReference type="SUPFAM" id="SSF52047">
    <property type="entry name" value="RNI-like"/>
    <property type="match status" value="1"/>
</dbReference>
<comment type="caution">
    <text evidence="2">The sequence shown here is derived from an EMBL/GenBank/DDBJ whole genome shotgun (WGS) entry which is preliminary data.</text>
</comment>
<protein>
    <recommendedName>
        <fullName evidence="4">F-box domain-containing protein</fullName>
    </recommendedName>
</protein>
<dbReference type="Gene3D" id="3.80.10.10">
    <property type="entry name" value="Ribonuclease Inhibitor"/>
    <property type="match status" value="1"/>
</dbReference>
<dbReference type="AlphaFoldDB" id="A0A409YE92"/>
<dbReference type="InterPro" id="IPR032675">
    <property type="entry name" value="LRR_dom_sf"/>
</dbReference>
<gene>
    <name evidence="2" type="ORF">CVT24_006350</name>
</gene>
<evidence type="ECO:0000313" key="2">
    <source>
        <dbReference type="EMBL" id="PPR01317.1"/>
    </source>
</evidence>